<sequence>MSSQYEPSEAAEPAQPWSIALLSQRDLALAVPINYVTLPAVSLTEACFAQRQYDDDAARRCLSNLLAVGFRRLTVDLYWDAGRGFWSLCPEQIPESASNADDATLGIISSTTDASLSSVALNTGSLQARQATALSGSALRSASRSVSSTRSVSASSTRASPTGQAQASGVFQANSYTCSASLNVSTISSLIADYLDDTADTIHASVIYLIFNIHAAASNSSSTAPAASQLPSANTTLSNVLSADLASFLYTPARLRQDRVNLNETWFGYDVASDQTLAPALRYLDIVRDAYGTMSTVTGWPGEGLLAFGPDHLRLLTAFGQIDPQMGAYDTRADDAILFPEGTFQSIRNVTLSDSGNVTNGCFFDQNVDTLTDSTNSTWATSPNFPALGLAPAQYYTSSPSVSNITACGISPLLNQSLSETADVSYAPYQAMAYSSIWSWADNEPRNVTNNVDNAVYLRCATMRASTHGRWVLTDCTERHYAACRVNGDAPFQWRISDPADSYTDSDSICPEDTAFDAPRTALENSYLFAALQARAREHPDDFDDDATVWVNFNSLQVTDCWVVGVGESCPYDLTSKQDENRLVIVPTVAAVIVFVCAVLTVFVKCAGNRRSSRKTRKRRLQEGWEYEGVPS</sequence>
<dbReference type="PANTHER" id="PTHR35518:SF2">
    <property type="entry name" value="MAINTENANCE OF TELOMERE CAPPING PROTEIN 6"/>
    <property type="match status" value="1"/>
</dbReference>
<accession>A0A1J9QU98</accession>
<dbReference type="SUPFAM" id="SSF56436">
    <property type="entry name" value="C-type lectin-like"/>
    <property type="match status" value="1"/>
</dbReference>
<evidence type="ECO:0000313" key="12">
    <source>
        <dbReference type="EMBL" id="OJD31977.1"/>
    </source>
</evidence>
<keyword evidence="4 10" id="KW-1133">Transmembrane helix</keyword>
<comment type="caution">
    <text evidence="12">The sequence shown here is derived from an EMBL/GenBank/DDBJ whole genome shotgun (WGS) entry which is preliminary data.</text>
</comment>
<comment type="similarity">
    <text evidence="8">Belongs to the MTC6 family.</text>
</comment>
<dbReference type="EMBL" id="MNUE01000042">
    <property type="protein sequence ID" value="OJD31977.1"/>
    <property type="molecule type" value="Genomic_DNA"/>
</dbReference>
<dbReference type="GeneID" id="31016130"/>
<comment type="subcellular location">
    <subcellularLocation>
        <location evidence="1">Membrane</location>
        <topology evidence="1">Single-pass type I membrane protein</topology>
    </subcellularLocation>
</comment>
<proteinExistence type="inferred from homology"/>
<evidence type="ECO:0000256" key="5">
    <source>
        <dbReference type="ARBA" id="ARBA00023136"/>
    </source>
</evidence>
<name>A0A1J9QU98_9PEZI</name>
<dbReference type="GO" id="GO:0016020">
    <property type="term" value="C:membrane"/>
    <property type="evidence" value="ECO:0007669"/>
    <property type="project" value="UniProtKB-SubCell"/>
</dbReference>
<keyword evidence="6" id="KW-0325">Glycoprotein</keyword>
<evidence type="ECO:0000256" key="2">
    <source>
        <dbReference type="ARBA" id="ARBA00022692"/>
    </source>
</evidence>
<evidence type="ECO:0000256" key="8">
    <source>
        <dbReference type="ARBA" id="ARBA00038159"/>
    </source>
</evidence>
<dbReference type="OrthoDB" id="5573651at2759"/>
<comment type="function">
    <text evidence="7">May be involved in telomere capping.</text>
</comment>
<keyword evidence="2 10" id="KW-0812">Transmembrane</keyword>
<dbReference type="Proteomes" id="UP000183809">
    <property type="component" value="Unassembled WGS sequence"/>
</dbReference>
<gene>
    <name evidence="12" type="ORF">BKCO1_4200015</name>
</gene>
<feature type="transmembrane region" description="Helical" evidence="10">
    <location>
        <begin position="584"/>
        <end position="608"/>
    </location>
</feature>
<evidence type="ECO:0000256" key="3">
    <source>
        <dbReference type="ARBA" id="ARBA00022729"/>
    </source>
</evidence>
<evidence type="ECO:0000256" key="10">
    <source>
        <dbReference type="SAM" id="Phobius"/>
    </source>
</evidence>
<dbReference type="RefSeq" id="XP_020128237.1">
    <property type="nucleotide sequence ID" value="XM_020275869.1"/>
</dbReference>
<dbReference type="STRING" id="236234.A0A1J9QU98"/>
<dbReference type="InterPro" id="IPR016187">
    <property type="entry name" value="CTDL_fold"/>
</dbReference>
<dbReference type="InterPro" id="IPR051008">
    <property type="entry name" value="Telomere_Capping_Maintenance"/>
</dbReference>
<evidence type="ECO:0000313" key="13">
    <source>
        <dbReference type="Proteomes" id="UP000183809"/>
    </source>
</evidence>
<dbReference type="Pfam" id="PF25506">
    <property type="entry name" value="TIM-barrel_MTC6"/>
    <property type="match status" value="1"/>
</dbReference>
<evidence type="ECO:0000256" key="6">
    <source>
        <dbReference type="ARBA" id="ARBA00023180"/>
    </source>
</evidence>
<keyword evidence="13" id="KW-1185">Reference proteome</keyword>
<feature type="domain" description="MTC6 partial TIM-barrel" evidence="11">
    <location>
        <begin position="18"/>
        <end position="424"/>
    </location>
</feature>
<dbReference type="PANTHER" id="PTHR35518">
    <property type="entry name" value="MAINTENANCE OF TELOMOERE CAPPING"/>
    <property type="match status" value="1"/>
</dbReference>
<keyword evidence="5 10" id="KW-0472">Membrane</keyword>
<organism evidence="12 13">
    <name type="scientific">Diplodia corticola</name>
    <dbReference type="NCBI Taxonomy" id="236234"/>
    <lineage>
        <taxon>Eukaryota</taxon>
        <taxon>Fungi</taxon>
        <taxon>Dikarya</taxon>
        <taxon>Ascomycota</taxon>
        <taxon>Pezizomycotina</taxon>
        <taxon>Dothideomycetes</taxon>
        <taxon>Dothideomycetes incertae sedis</taxon>
        <taxon>Botryosphaeriales</taxon>
        <taxon>Botryosphaeriaceae</taxon>
        <taxon>Diplodia</taxon>
    </lineage>
</organism>
<reference evidence="12 13" key="1">
    <citation type="submission" date="2016-10" db="EMBL/GenBank/DDBJ databases">
        <title>Proteomics and genomics reveal pathogen-plant mechanisms compatible with a hemibiotrophic lifestyle of Diplodia corticola.</title>
        <authorList>
            <person name="Fernandes I."/>
            <person name="De Jonge R."/>
            <person name="Van De Peer Y."/>
            <person name="Devreese B."/>
            <person name="Alves A."/>
            <person name="Esteves A.C."/>
        </authorList>
    </citation>
    <scope>NUCLEOTIDE SEQUENCE [LARGE SCALE GENOMIC DNA]</scope>
    <source>
        <strain evidence="12 13">CBS 112549</strain>
    </source>
</reference>
<protein>
    <recommendedName>
        <fullName evidence="9">Maintenance of telomere capping protein 6</fullName>
    </recommendedName>
</protein>
<evidence type="ECO:0000256" key="1">
    <source>
        <dbReference type="ARBA" id="ARBA00004479"/>
    </source>
</evidence>
<dbReference type="AlphaFoldDB" id="A0A1J9QU98"/>
<evidence type="ECO:0000256" key="7">
    <source>
        <dbReference type="ARBA" id="ARBA00037703"/>
    </source>
</evidence>
<keyword evidence="3" id="KW-0732">Signal</keyword>
<dbReference type="InterPro" id="IPR057530">
    <property type="entry name" value="TIM-barrel_MTC6"/>
</dbReference>
<evidence type="ECO:0000256" key="4">
    <source>
        <dbReference type="ARBA" id="ARBA00022989"/>
    </source>
</evidence>
<evidence type="ECO:0000259" key="11">
    <source>
        <dbReference type="Pfam" id="PF25506"/>
    </source>
</evidence>
<evidence type="ECO:0000256" key="9">
    <source>
        <dbReference type="ARBA" id="ARBA00039865"/>
    </source>
</evidence>